<dbReference type="InterPro" id="IPR051487">
    <property type="entry name" value="Ser/Thr_Proteases_Immune/Dev"/>
</dbReference>
<keyword evidence="4" id="KW-0732">Signal</keyword>
<dbReference type="Pfam" id="PF00089">
    <property type="entry name" value="Trypsin"/>
    <property type="match status" value="1"/>
</dbReference>
<dbReference type="CDD" id="cd00190">
    <property type="entry name" value="Tryp_SPc"/>
    <property type="match status" value="1"/>
</dbReference>
<evidence type="ECO:0000313" key="6">
    <source>
        <dbReference type="EMBL" id="KAF7396525.1"/>
    </source>
</evidence>
<keyword evidence="7" id="KW-1185">Reference proteome</keyword>
<evidence type="ECO:0000256" key="2">
    <source>
        <dbReference type="ARBA" id="ARBA00024195"/>
    </source>
</evidence>
<dbReference type="InterPro" id="IPR043504">
    <property type="entry name" value="Peptidase_S1_PA_chymotrypsin"/>
</dbReference>
<dbReference type="GO" id="GO:0006508">
    <property type="term" value="P:proteolysis"/>
    <property type="evidence" value="ECO:0007669"/>
    <property type="project" value="InterPro"/>
</dbReference>
<feature type="chain" id="PRO_5032758553" description="Peptidase S1 domain-containing protein" evidence="4">
    <location>
        <begin position="21"/>
        <end position="792"/>
    </location>
</feature>
<dbReference type="InterPro" id="IPR001254">
    <property type="entry name" value="Trypsin_dom"/>
</dbReference>
<feature type="signal peptide" evidence="4">
    <location>
        <begin position="1"/>
        <end position="20"/>
    </location>
</feature>
<reference evidence="6" key="1">
    <citation type="journal article" date="2020" name="G3 (Bethesda)">
        <title>High-Quality Assemblies for Three Invasive Social Wasps from the &lt;i&gt;Vespula&lt;/i&gt; Genus.</title>
        <authorList>
            <person name="Harrop T.W.R."/>
            <person name="Guhlin J."/>
            <person name="McLaughlin G.M."/>
            <person name="Permina E."/>
            <person name="Stockwell P."/>
            <person name="Gilligan J."/>
            <person name="Le Lec M.F."/>
            <person name="Gruber M.A.M."/>
            <person name="Quinn O."/>
            <person name="Lovegrove M."/>
            <person name="Duncan E.J."/>
            <person name="Remnant E.J."/>
            <person name="Van Eeckhoven J."/>
            <person name="Graham B."/>
            <person name="Knapp R.A."/>
            <person name="Langford K.W."/>
            <person name="Kronenberg Z."/>
            <person name="Press M.O."/>
            <person name="Eacker S.M."/>
            <person name="Wilson-Rankin E.E."/>
            <person name="Purcell J."/>
            <person name="Lester P.J."/>
            <person name="Dearden P.K."/>
        </authorList>
    </citation>
    <scope>NUCLEOTIDE SEQUENCE</scope>
    <source>
        <strain evidence="6">Marl-1</strain>
    </source>
</reference>
<gene>
    <name evidence="6" type="ORF">HZH66_007387</name>
</gene>
<dbReference type="FunFam" id="2.40.10.10:FF:000068">
    <property type="entry name" value="transmembrane protease serine 2"/>
    <property type="match status" value="1"/>
</dbReference>
<evidence type="ECO:0000256" key="1">
    <source>
        <dbReference type="ARBA" id="ARBA00023157"/>
    </source>
</evidence>
<feature type="domain" description="Peptidase S1" evidence="5">
    <location>
        <begin position="510"/>
        <end position="756"/>
    </location>
</feature>
<keyword evidence="1" id="KW-1015">Disulfide bond</keyword>
<comment type="caution">
    <text evidence="6">The sequence shown here is derived from an EMBL/GenBank/DDBJ whole genome shotgun (WGS) entry which is preliminary data.</text>
</comment>
<evidence type="ECO:0000259" key="5">
    <source>
        <dbReference type="PROSITE" id="PS50240"/>
    </source>
</evidence>
<dbReference type="Pfam" id="PF18399">
    <property type="entry name" value="CLIP_SPH_Scar"/>
    <property type="match status" value="1"/>
</dbReference>
<evidence type="ECO:0000256" key="3">
    <source>
        <dbReference type="SAM" id="MobiDB-lite"/>
    </source>
</evidence>
<proteinExistence type="inferred from homology"/>
<dbReference type="InterPro" id="IPR040973">
    <property type="entry name" value="CLIP_SPH_Scar"/>
</dbReference>
<dbReference type="InterPro" id="IPR009003">
    <property type="entry name" value="Peptidase_S1_PA"/>
</dbReference>
<dbReference type="EMBL" id="JACSEA010000007">
    <property type="protein sequence ID" value="KAF7396525.1"/>
    <property type="molecule type" value="Genomic_DNA"/>
</dbReference>
<dbReference type="SUPFAM" id="SSF50494">
    <property type="entry name" value="Trypsin-like serine proteases"/>
    <property type="match status" value="1"/>
</dbReference>
<name>A0A834N4J8_VESVU</name>
<evidence type="ECO:0000313" key="7">
    <source>
        <dbReference type="Proteomes" id="UP000614350"/>
    </source>
</evidence>
<dbReference type="Gene3D" id="2.40.10.10">
    <property type="entry name" value="Trypsin-like serine proteases"/>
    <property type="match status" value="2"/>
</dbReference>
<feature type="region of interest" description="Disordered" evidence="3">
    <location>
        <begin position="394"/>
        <end position="413"/>
    </location>
</feature>
<dbReference type="PROSITE" id="PS50240">
    <property type="entry name" value="TRYPSIN_DOM"/>
    <property type="match status" value="1"/>
</dbReference>
<sequence>MRTPLWILLIALILNACTNGLPYNQIPEYYTPQQSSWYNNKQDQQQDNSFSNTSPHVLQEQQVGEFGTGWNQLNPPLYISQSDLYSGSISQNTDASDFITFSQSNLKQEEIIDDGLSVSCNGDNKICVDKDLCIDGYVNFVQKELIRDKQQIQQCNLKYNVCCIVKDYFEQSSSDVGDTSIPFLEQSDYLDVSPITNSQGHIHPEQVDQQNLLIDLNPSQDVESTIENGVKQIAIQQQVTDFNKGTDIGSGTAVPPGSSISSSTNLDNVFTKAQGSDIASTKVQSSSDLPNSRFTDFQVPLQLGCAAALLCVEEQFCTKEGVISTQPITFTEKDILQRVPLSSCKNSENGIIGKCCRDPNYVDPWPTGNLPANYSGGFDEQGFPTFLNIAKVRPPKKQTSATKTASTIKPSVKPPTLTNESILTIKSSIPTLPTLPNENNYEVSDSSIHIPKQVTGPLYPPQNPLILNETPSIVPRPFTNNIYNTASSKQNSVLVPSQQIQNECGVRNSVLHTEKLDKPVTSFGEIPWQAMILSNKHRSILCSGVIITPSIVVTTAYCVNGITPQEVSVKSGEWKLGYELEHEEPLPFEITNVSSIVTHPNYVLGSSVNDIAVLYLEHAIAKNTHVNPLCLPNSIETQTLNKCIVTGWGQAIIKVHALGAVMNSLDVDILSPDVCMQHASGQKYNINIEYGTLCVKSHNINHNMCQTEIGGPLACQRENGIYELAGLYSQDNGCSSTNQIAIFTPIDNDWLKKMIYYKEKNISSPTFNIKDDSYDYRKSNLPSEINQYLPPI</sequence>
<accession>A0A834N4J8</accession>
<dbReference type="AlphaFoldDB" id="A0A834N4J8"/>
<feature type="compositionally biased region" description="Low complexity" evidence="3">
    <location>
        <begin position="397"/>
        <end position="411"/>
    </location>
</feature>
<dbReference type="GO" id="GO:0004252">
    <property type="term" value="F:serine-type endopeptidase activity"/>
    <property type="evidence" value="ECO:0007669"/>
    <property type="project" value="InterPro"/>
</dbReference>
<evidence type="ECO:0000256" key="4">
    <source>
        <dbReference type="SAM" id="SignalP"/>
    </source>
</evidence>
<comment type="similarity">
    <text evidence="2">Belongs to the peptidase S1 family. CLIP subfamily.</text>
</comment>
<dbReference type="SMART" id="SM00020">
    <property type="entry name" value="Tryp_SPc"/>
    <property type="match status" value="1"/>
</dbReference>
<dbReference type="Proteomes" id="UP000614350">
    <property type="component" value="Unassembled WGS sequence"/>
</dbReference>
<dbReference type="PANTHER" id="PTHR24256">
    <property type="entry name" value="TRYPTASE-RELATED"/>
    <property type="match status" value="1"/>
</dbReference>
<protein>
    <recommendedName>
        <fullName evidence="5">Peptidase S1 domain-containing protein</fullName>
    </recommendedName>
</protein>
<organism evidence="6 7">
    <name type="scientific">Vespula vulgaris</name>
    <name type="common">Yellow jacket</name>
    <name type="synonym">Wasp</name>
    <dbReference type="NCBI Taxonomy" id="7454"/>
    <lineage>
        <taxon>Eukaryota</taxon>
        <taxon>Metazoa</taxon>
        <taxon>Ecdysozoa</taxon>
        <taxon>Arthropoda</taxon>
        <taxon>Hexapoda</taxon>
        <taxon>Insecta</taxon>
        <taxon>Pterygota</taxon>
        <taxon>Neoptera</taxon>
        <taxon>Endopterygota</taxon>
        <taxon>Hymenoptera</taxon>
        <taxon>Apocrita</taxon>
        <taxon>Aculeata</taxon>
        <taxon>Vespoidea</taxon>
        <taxon>Vespidae</taxon>
        <taxon>Vespinae</taxon>
        <taxon>Vespula</taxon>
    </lineage>
</organism>